<evidence type="ECO:0000259" key="1">
    <source>
        <dbReference type="Pfam" id="PF02470"/>
    </source>
</evidence>
<dbReference type="InterPro" id="IPR005693">
    <property type="entry name" value="Mce"/>
</dbReference>
<protein>
    <submittedName>
        <fullName evidence="3">MCE-family protein Mce1C</fullName>
    </submittedName>
</protein>
<evidence type="ECO:0000313" key="4">
    <source>
        <dbReference type="Proteomes" id="UP000019277"/>
    </source>
</evidence>
<dbReference type="eggNOG" id="COG1463">
    <property type="taxonomic scope" value="Bacteria"/>
</dbReference>
<organism evidence="3 4">
    <name type="scientific">Actinokineospora spheciospongiae</name>
    <dbReference type="NCBI Taxonomy" id="909613"/>
    <lineage>
        <taxon>Bacteria</taxon>
        <taxon>Bacillati</taxon>
        <taxon>Actinomycetota</taxon>
        <taxon>Actinomycetes</taxon>
        <taxon>Pseudonocardiales</taxon>
        <taxon>Pseudonocardiaceae</taxon>
        <taxon>Actinokineospora</taxon>
    </lineage>
</organism>
<dbReference type="PANTHER" id="PTHR33371">
    <property type="entry name" value="INTERMEMBRANE PHOSPHOLIPID TRANSPORT SYSTEM BINDING PROTEIN MLAD-RELATED"/>
    <property type="match status" value="1"/>
</dbReference>
<dbReference type="Proteomes" id="UP000019277">
    <property type="component" value="Unassembled WGS sequence"/>
</dbReference>
<dbReference type="PATRIC" id="fig|909613.9.peg.1228"/>
<dbReference type="NCBIfam" id="TIGR00996">
    <property type="entry name" value="Mtu_fam_mce"/>
    <property type="match status" value="1"/>
</dbReference>
<dbReference type="InterPro" id="IPR024516">
    <property type="entry name" value="Mce_C"/>
</dbReference>
<reference evidence="3 4" key="1">
    <citation type="journal article" date="2014" name="Genome Announc.">
        <title>Draft Genome Sequence of the Antitrypanosomally Active Sponge-Associated Bacterium Actinokineospora sp. Strain EG49.</title>
        <authorList>
            <person name="Harjes J."/>
            <person name="Ryu T."/>
            <person name="Abdelmohsen U.R."/>
            <person name="Moitinho-Silva L."/>
            <person name="Horn H."/>
            <person name="Ravasi T."/>
            <person name="Hentschel U."/>
        </authorList>
    </citation>
    <scope>NUCLEOTIDE SEQUENCE [LARGE SCALE GENOMIC DNA]</scope>
    <source>
        <strain evidence="3 4">EG49</strain>
    </source>
</reference>
<accession>A0A8E2X2U6</accession>
<proteinExistence type="predicted"/>
<evidence type="ECO:0000259" key="2">
    <source>
        <dbReference type="Pfam" id="PF11887"/>
    </source>
</evidence>
<dbReference type="AlphaFoldDB" id="W7IT32"/>
<dbReference type="PANTHER" id="PTHR33371:SF18">
    <property type="entry name" value="MCE-FAMILY PROTEIN MCE3C"/>
    <property type="match status" value="1"/>
</dbReference>
<feature type="domain" description="Mce/MlaD" evidence="1">
    <location>
        <begin position="42"/>
        <end position="115"/>
    </location>
</feature>
<dbReference type="EMBL" id="AYXG01000043">
    <property type="protein sequence ID" value="EWC63533.1"/>
    <property type="molecule type" value="Genomic_DNA"/>
</dbReference>
<sequence>MSPMKPFRQRNPIPIGLVSLLTIGLVLTAAIYSDDLPVIGGGTTYSAEFSEASGLQADDEVRVAGIKVGQVSDIDLDHDRVVVSFKVKDAWIGDRTRADIRIKTLLGQKFLSLEPDGTEVLDPGTRIPRERTTAPYDVLEAFRGLAETTNEINTTQLAQSFEVITETFADTPDDVKGALTGLQALSKTISSRDRELSVLLGNTRQFSQTLADRDAQVVKLITDGNLLLDEVNARKKAIDALLTGTQALSRELSGLVSDNQAQLGPVLTGLDQLTAMLQRNQTSLAEGIEKFAPFARQFNNVLGNGRWFDAYLCGLLPPSLGPINSSGCLGDPK</sequence>
<name>W7IT32_9PSEU</name>
<dbReference type="Pfam" id="PF02470">
    <property type="entry name" value="MlaD"/>
    <property type="match status" value="1"/>
</dbReference>
<dbReference type="STRING" id="909613.UO65_1210"/>
<dbReference type="InterPro" id="IPR052336">
    <property type="entry name" value="MlaD_Phospholipid_Transporter"/>
</dbReference>
<comment type="caution">
    <text evidence="3">The sequence shown here is derived from an EMBL/GenBank/DDBJ whole genome shotgun (WGS) entry which is preliminary data.</text>
</comment>
<evidence type="ECO:0000313" key="3">
    <source>
        <dbReference type="EMBL" id="EWC63533.1"/>
    </source>
</evidence>
<accession>W7IT32</accession>
<dbReference type="GO" id="GO:0005576">
    <property type="term" value="C:extracellular region"/>
    <property type="evidence" value="ECO:0007669"/>
    <property type="project" value="TreeGrafter"/>
</dbReference>
<gene>
    <name evidence="3" type="ORF">UO65_1210</name>
</gene>
<dbReference type="Pfam" id="PF11887">
    <property type="entry name" value="Mce4_CUP1"/>
    <property type="match status" value="1"/>
</dbReference>
<keyword evidence="4" id="KW-1185">Reference proteome</keyword>
<dbReference type="PRINTS" id="PR01782">
    <property type="entry name" value="MCEVIRFACTOR"/>
</dbReference>
<dbReference type="InterPro" id="IPR003399">
    <property type="entry name" value="Mce/MlaD"/>
</dbReference>
<feature type="domain" description="Mammalian cell entry C-terminal" evidence="2">
    <location>
        <begin position="119"/>
        <end position="306"/>
    </location>
</feature>